<sequence>MQFNSYEFILYFLPITVLLYFVANKINPIIGKIVIVVASVIFYSMGRINMLGYLGISMLINYGSALAIRKFKIKTKFLTALPIIVNVGLLLYFKYMNFAITNVNIFFGKEIELKEIILPLGISFYTFQQIAYIVATEQGNLENNNIIDYMAYILYFPKLVMGPIIDPVDYISQINQVERKKADITNITIGIKLFSLGLIKKVLLADTFAKAVSWAYTNIDATTAMDCILLILFYTFEIYFDFSGYSDMAVGVSSMLNIDLPINFDSPYKAISIRDFWKRWHISLTKFLTKYIYIPLGGSRKGIIFTYINTLIVFIVSGLWHGANWTFILWGLLHGLFSCFDRMFEKLEERVFMPVRWLCTFGVVSVLWLLFSASTVEQWRTILFKILFMQSTEVSEGMISSFNLVENQFLYNLFGLNWLPTNVRGFNMLIFIIVACFICFVPGNNYRNKDKLSIGTLVVASVAFIWGVLCLGAESTFVYFGF</sequence>
<feature type="transmembrane region" description="Helical" evidence="8">
    <location>
        <begin position="29"/>
        <end position="45"/>
    </location>
</feature>
<comment type="similarity">
    <text evidence="2 7">Belongs to the membrane-bound acyltransferase family.</text>
</comment>
<proteinExistence type="inferred from homology"/>
<keyword evidence="7 9" id="KW-0808">Transferase</keyword>
<feature type="transmembrane region" description="Helical" evidence="8">
    <location>
        <begin position="454"/>
        <end position="480"/>
    </location>
</feature>
<evidence type="ECO:0000256" key="3">
    <source>
        <dbReference type="ARBA" id="ARBA00022475"/>
    </source>
</evidence>
<dbReference type="Pfam" id="PF03062">
    <property type="entry name" value="MBOAT"/>
    <property type="match status" value="1"/>
</dbReference>
<evidence type="ECO:0000313" key="9">
    <source>
        <dbReference type="EMBL" id="SFP38868.1"/>
    </source>
</evidence>
<feature type="transmembrane region" description="Helical" evidence="8">
    <location>
        <begin position="77"/>
        <end position="96"/>
    </location>
</feature>
<dbReference type="InterPro" id="IPR051085">
    <property type="entry name" value="MB_O-acyltransferase"/>
</dbReference>
<protein>
    <submittedName>
        <fullName evidence="9">D-alanyl-lipoteichoic acid acyltransferase DltB, MBOAT superfamily</fullName>
    </submittedName>
</protein>
<dbReference type="InterPro" id="IPR024194">
    <property type="entry name" value="Ac/AlaTfrase_AlgI/DltB"/>
</dbReference>
<keyword evidence="10" id="KW-1185">Reference proteome</keyword>
<dbReference type="GO" id="GO:0016746">
    <property type="term" value="F:acyltransferase activity"/>
    <property type="evidence" value="ECO:0007669"/>
    <property type="project" value="UniProtKB-KW"/>
</dbReference>
<accession>A0A1I5PXM8</accession>
<feature type="transmembrane region" description="Helical" evidence="8">
    <location>
        <begin position="6"/>
        <end position="22"/>
    </location>
</feature>
<feature type="transmembrane region" description="Helical" evidence="8">
    <location>
        <begin position="425"/>
        <end position="442"/>
    </location>
</feature>
<comment type="subcellular location">
    <subcellularLocation>
        <location evidence="1">Cell membrane</location>
        <topology evidence="1">Multi-pass membrane protein</topology>
    </subcellularLocation>
</comment>
<keyword evidence="4 8" id="KW-0812">Transmembrane</keyword>
<dbReference type="EMBL" id="FOXO01000001">
    <property type="protein sequence ID" value="SFP38868.1"/>
    <property type="molecule type" value="Genomic_DNA"/>
</dbReference>
<evidence type="ECO:0000256" key="4">
    <source>
        <dbReference type="ARBA" id="ARBA00022692"/>
    </source>
</evidence>
<name>A0A1I5PXM8_9FIRM</name>
<evidence type="ECO:0000256" key="6">
    <source>
        <dbReference type="ARBA" id="ARBA00023136"/>
    </source>
</evidence>
<dbReference type="GO" id="GO:0042121">
    <property type="term" value="P:alginic acid biosynthetic process"/>
    <property type="evidence" value="ECO:0007669"/>
    <property type="project" value="InterPro"/>
</dbReference>
<dbReference type="PANTHER" id="PTHR13285:SF18">
    <property type="entry name" value="PROTEIN-CYSTEINE N-PALMITOYLTRANSFERASE RASP"/>
    <property type="match status" value="1"/>
</dbReference>
<evidence type="ECO:0000256" key="2">
    <source>
        <dbReference type="ARBA" id="ARBA00010323"/>
    </source>
</evidence>
<keyword evidence="3 7" id="KW-1003">Cell membrane</keyword>
<evidence type="ECO:0000256" key="7">
    <source>
        <dbReference type="PIRNR" id="PIRNR016636"/>
    </source>
</evidence>
<keyword evidence="7 9" id="KW-0012">Acyltransferase</keyword>
<dbReference type="PIRSF" id="PIRSF016636">
    <property type="entry name" value="AlgI_DltB"/>
    <property type="match status" value="1"/>
</dbReference>
<evidence type="ECO:0000256" key="1">
    <source>
        <dbReference type="ARBA" id="ARBA00004651"/>
    </source>
</evidence>
<evidence type="ECO:0000256" key="5">
    <source>
        <dbReference type="ARBA" id="ARBA00022989"/>
    </source>
</evidence>
<dbReference type="InterPro" id="IPR004299">
    <property type="entry name" value="MBOAT_fam"/>
</dbReference>
<gene>
    <name evidence="9" type="ORF">SAMN04487928_101200</name>
</gene>
<evidence type="ECO:0000313" key="10">
    <source>
        <dbReference type="Proteomes" id="UP000182624"/>
    </source>
</evidence>
<dbReference type="GO" id="GO:0005886">
    <property type="term" value="C:plasma membrane"/>
    <property type="evidence" value="ECO:0007669"/>
    <property type="project" value="UniProtKB-SubCell"/>
</dbReference>
<dbReference type="PIRSF" id="PIRSF500217">
    <property type="entry name" value="AlgI"/>
    <property type="match status" value="1"/>
</dbReference>
<keyword evidence="5 8" id="KW-1133">Transmembrane helix</keyword>
<dbReference type="Proteomes" id="UP000182624">
    <property type="component" value="Unassembled WGS sequence"/>
</dbReference>
<keyword evidence="6 7" id="KW-0472">Membrane</keyword>
<evidence type="ECO:0000256" key="8">
    <source>
        <dbReference type="SAM" id="Phobius"/>
    </source>
</evidence>
<dbReference type="AlphaFoldDB" id="A0A1I5PXM8"/>
<organism evidence="9 10">
    <name type="scientific">Butyrivibrio proteoclasticus</name>
    <dbReference type="NCBI Taxonomy" id="43305"/>
    <lineage>
        <taxon>Bacteria</taxon>
        <taxon>Bacillati</taxon>
        <taxon>Bacillota</taxon>
        <taxon>Clostridia</taxon>
        <taxon>Lachnospirales</taxon>
        <taxon>Lachnospiraceae</taxon>
        <taxon>Butyrivibrio</taxon>
    </lineage>
</organism>
<feature type="transmembrane region" description="Helical" evidence="8">
    <location>
        <begin position="351"/>
        <end position="371"/>
    </location>
</feature>
<dbReference type="PANTHER" id="PTHR13285">
    <property type="entry name" value="ACYLTRANSFERASE"/>
    <property type="match status" value="1"/>
</dbReference>
<reference evidence="10" key="1">
    <citation type="submission" date="2016-10" db="EMBL/GenBank/DDBJ databases">
        <authorList>
            <person name="Varghese N."/>
            <person name="Submissions S."/>
        </authorList>
    </citation>
    <scope>NUCLEOTIDE SEQUENCE [LARGE SCALE GENOMIC DNA]</scope>
    <source>
        <strain evidence="10">P18</strain>
    </source>
</reference>
<dbReference type="InterPro" id="IPR028362">
    <property type="entry name" value="AlgI"/>
</dbReference>